<sequence>MTVHVRSALNAPESYIASLNTSLLLSDMFFCNPLSLNFPETSEKSWMIVVIERSMLWRVG</sequence>
<protein>
    <submittedName>
        <fullName evidence="1">ORF1226</fullName>
    </submittedName>
</protein>
<name>A0A2D3I746_9VIRU</name>
<proteinExistence type="predicted"/>
<accession>A0A2D3I746</accession>
<dbReference type="Proteomes" id="UP000267516">
    <property type="component" value="Segment"/>
</dbReference>
<dbReference type="EMBL" id="MF768985">
    <property type="protein sequence ID" value="ATU84227.1"/>
    <property type="molecule type" value="Genomic_DNA"/>
</dbReference>
<reference evidence="1" key="1">
    <citation type="journal article" date="2018" name="Aquaculture">
        <title>Complete genome sequence of a white spot syndrome virus associated with a disease incursion in Australia.</title>
        <authorList>
            <person name="Oakey J."/>
            <person name="Smith C.S."/>
        </authorList>
    </citation>
    <scope>NUCLEOTIDE SEQUENCE [LARGE SCALE GENOMIC DNA]</scope>
    <source>
        <strain evidence="1">WSSV-AU</strain>
    </source>
</reference>
<evidence type="ECO:0000313" key="1">
    <source>
        <dbReference type="EMBL" id="ATU84227.1"/>
    </source>
</evidence>
<organism evidence="1">
    <name type="scientific">White spot syndrome virus</name>
    <dbReference type="NCBI Taxonomy" id="342409"/>
    <lineage>
        <taxon>Viruses</taxon>
        <taxon>Viruses incertae sedis</taxon>
        <taxon>Naldaviricetes</taxon>
        <taxon>Nimaviridae</taxon>
        <taxon>Whispovirus</taxon>
    </lineage>
</organism>